<dbReference type="AlphaFoldDB" id="X0U429"/>
<comment type="caution">
    <text evidence="1">The sequence shown here is derived from an EMBL/GenBank/DDBJ whole genome shotgun (WGS) entry which is preliminary data.</text>
</comment>
<proteinExistence type="predicted"/>
<sequence length="55" mass="6216">MRNYTYIVTFETGLMEEVNAGDPPSARIMAQARQIEKGNQYKVASIRKLPTQKGN</sequence>
<gene>
    <name evidence="1" type="ORF">S01H1_31918</name>
</gene>
<name>X0U429_9ZZZZ</name>
<dbReference type="EMBL" id="BARS01019728">
    <property type="protein sequence ID" value="GAF94096.1"/>
    <property type="molecule type" value="Genomic_DNA"/>
</dbReference>
<accession>X0U429</accession>
<organism evidence="1">
    <name type="scientific">marine sediment metagenome</name>
    <dbReference type="NCBI Taxonomy" id="412755"/>
    <lineage>
        <taxon>unclassified sequences</taxon>
        <taxon>metagenomes</taxon>
        <taxon>ecological metagenomes</taxon>
    </lineage>
</organism>
<protein>
    <submittedName>
        <fullName evidence="1">Uncharacterized protein</fullName>
    </submittedName>
</protein>
<reference evidence="1" key="1">
    <citation type="journal article" date="2014" name="Front. Microbiol.">
        <title>High frequency of phylogenetically diverse reductive dehalogenase-homologous genes in deep subseafloor sedimentary metagenomes.</title>
        <authorList>
            <person name="Kawai M."/>
            <person name="Futagami T."/>
            <person name="Toyoda A."/>
            <person name="Takaki Y."/>
            <person name="Nishi S."/>
            <person name="Hori S."/>
            <person name="Arai W."/>
            <person name="Tsubouchi T."/>
            <person name="Morono Y."/>
            <person name="Uchiyama I."/>
            <person name="Ito T."/>
            <person name="Fujiyama A."/>
            <person name="Inagaki F."/>
            <person name="Takami H."/>
        </authorList>
    </citation>
    <scope>NUCLEOTIDE SEQUENCE</scope>
    <source>
        <strain evidence="1">Expedition CK06-06</strain>
    </source>
</reference>
<evidence type="ECO:0000313" key="1">
    <source>
        <dbReference type="EMBL" id="GAF94096.1"/>
    </source>
</evidence>